<proteinExistence type="predicted"/>
<protein>
    <recommendedName>
        <fullName evidence="2">Interleukin-18</fullName>
    </recommendedName>
</protein>
<dbReference type="CDD" id="cd23298">
    <property type="entry name" value="beta-trefoil_IL18"/>
    <property type="match status" value="1"/>
</dbReference>
<name>A0A0E9X6I1_ANGAN</name>
<dbReference type="SUPFAM" id="SSF50353">
    <property type="entry name" value="Cytokine"/>
    <property type="match status" value="1"/>
</dbReference>
<dbReference type="AlphaFoldDB" id="A0A0E9X6I1"/>
<evidence type="ECO:0008006" key="2">
    <source>
        <dbReference type="Google" id="ProtNLM"/>
    </source>
</evidence>
<dbReference type="EMBL" id="GBXM01010506">
    <property type="protein sequence ID" value="JAH98071.1"/>
    <property type="molecule type" value="Transcribed_RNA"/>
</dbReference>
<dbReference type="Gene3D" id="2.80.10.50">
    <property type="match status" value="1"/>
</dbReference>
<organism evidence="1">
    <name type="scientific">Anguilla anguilla</name>
    <name type="common">European freshwater eel</name>
    <name type="synonym">Muraena anguilla</name>
    <dbReference type="NCBI Taxonomy" id="7936"/>
    <lineage>
        <taxon>Eukaryota</taxon>
        <taxon>Metazoa</taxon>
        <taxon>Chordata</taxon>
        <taxon>Craniata</taxon>
        <taxon>Vertebrata</taxon>
        <taxon>Euteleostomi</taxon>
        <taxon>Actinopterygii</taxon>
        <taxon>Neopterygii</taxon>
        <taxon>Teleostei</taxon>
        <taxon>Anguilliformes</taxon>
        <taxon>Anguillidae</taxon>
        <taxon>Anguilla</taxon>
    </lineage>
</organism>
<sequence length="196" mass="22330">MSGMAVDEQRVKLAAICEDEIFFEVMNTDYESDGYKKDKKCLTRVIQNNKKQFLVVDAECLRFEERNKRESRKEECQFSICCYQNSDSGISTGVPVILMGLDKGENRIICCCDNAKGKGVYAKPQEQPLPTYIEESSHNAVFFLQSVKGQSNFYRIKSSLWPNLFLGFEEEGDDLVKLVLREAGEDVIEGLQLLKP</sequence>
<dbReference type="InterPro" id="IPR008996">
    <property type="entry name" value="IL1/FGF"/>
</dbReference>
<accession>A0A0E9X6I1</accession>
<evidence type="ECO:0000313" key="1">
    <source>
        <dbReference type="EMBL" id="JAH98071.1"/>
    </source>
</evidence>
<reference evidence="1" key="1">
    <citation type="submission" date="2014-11" db="EMBL/GenBank/DDBJ databases">
        <authorList>
            <person name="Amaro Gonzalez C."/>
        </authorList>
    </citation>
    <scope>NUCLEOTIDE SEQUENCE</scope>
</reference>
<reference evidence="1" key="2">
    <citation type="journal article" date="2015" name="Fish Shellfish Immunol.">
        <title>Early steps in the European eel (Anguilla anguilla)-Vibrio vulnificus interaction in the gills: Role of the RtxA13 toxin.</title>
        <authorList>
            <person name="Callol A."/>
            <person name="Pajuelo D."/>
            <person name="Ebbesson L."/>
            <person name="Teles M."/>
            <person name="MacKenzie S."/>
            <person name="Amaro C."/>
        </authorList>
    </citation>
    <scope>NUCLEOTIDE SEQUENCE</scope>
</reference>